<dbReference type="eggNOG" id="COG3642">
    <property type="taxonomic scope" value="Bacteria"/>
</dbReference>
<dbReference type="KEGG" id="gba:J421_3869"/>
<reference evidence="1 2" key="1">
    <citation type="journal article" date="2014" name="Genome Announc.">
        <title>Genome Sequence and Methylome of Soil Bacterium Gemmatirosa kalamazoonensis KBS708T, a Member of the Rarely Cultivated Gemmatimonadetes Phylum.</title>
        <authorList>
            <person name="Debruyn J.M."/>
            <person name="Radosevich M."/>
            <person name="Wommack K.E."/>
            <person name="Polson S.W."/>
            <person name="Hauser L.J."/>
            <person name="Fawaz M.N."/>
            <person name="Korlach J."/>
            <person name="Tsai Y.C."/>
        </authorList>
    </citation>
    <scope>NUCLEOTIDE SEQUENCE [LARGE SCALE GENOMIC DNA]</scope>
    <source>
        <strain evidence="1 2">KBS708</strain>
    </source>
</reference>
<dbReference type="GO" id="GO:0016301">
    <property type="term" value="F:kinase activity"/>
    <property type="evidence" value="ECO:0007669"/>
    <property type="project" value="UniProtKB-KW"/>
</dbReference>
<keyword evidence="1" id="KW-0808">Transferase</keyword>
<gene>
    <name evidence="1" type="ORF">J421_3869</name>
</gene>
<accession>W0RKW2</accession>
<name>W0RKW2_9BACT</name>
<dbReference type="EMBL" id="CP007128">
    <property type="protein sequence ID" value="AHG91406.1"/>
    <property type="molecule type" value="Genomic_DNA"/>
</dbReference>
<sequence>MPAGYTGLSAGGVHVICLAECAGAIREALGDGTLHEWAASHPERRELRGRGSAYAATLPDGETQVVVRHSRHGGLLAPLTGDRFLAPTRAPRELATSIALRDAGVRTPQMVAYAIYPAGPLLRRADVATRLVPDARDLGDAIGAVPDDAWIDATAALLRALAAAGARHPDLNLKNVLLAADGAWVLDVDVVALGTPPEAAARANWARLERSLLKWRRERGLAIADAALAELARRVA</sequence>
<dbReference type="SUPFAM" id="SSF56112">
    <property type="entry name" value="Protein kinase-like (PK-like)"/>
    <property type="match status" value="1"/>
</dbReference>
<dbReference type="HOGENOM" id="CLU_1064600_0_0_0"/>
<keyword evidence="2" id="KW-1185">Reference proteome</keyword>
<dbReference type="InterPro" id="IPR011009">
    <property type="entry name" value="Kinase-like_dom_sf"/>
</dbReference>
<keyword evidence="1" id="KW-0418">Kinase</keyword>
<dbReference type="Pfam" id="PF06293">
    <property type="entry name" value="Kdo"/>
    <property type="match status" value="1"/>
</dbReference>
<protein>
    <submittedName>
        <fullName evidence="1">Lipopolysaccharide kinase</fullName>
    </submittedName>
</protein>
<organism evidence="1 2">
    <name type="scientific">Gemmatirosa kalamazoonensis</name>
    <dbReference type="NCBI Taxonomy" id="861299"/>
    <lineage>
        <taxon>Bacteria</taxon>
        <taxon>Pseudomonadati</taxon>
        <taxon>Gemmatimonadota</taxon>
        <taxon>Gemmatimonadia</taxon>
        <taxon>Gemmatimonadales</taxon>
        <taxon>Gemmatimonadaceae</taxon>
        <taxon>Gemmatirosa</taxon>
    </lineage>
</organism>
<dbReference type="InParanoid" id="W0RKW2"/>
<dbReference type="STRING" id="861299.J421_3869"/>
<dbReference type="Proteomes" id="UP000019151">
    <property type="component" value="Chromosome"/>
</dbReference>
<evidence type="ECO:0000313" key="1">
    <source>
        <dbReference type="EMBL" id="AHG91406.1"/>
    </source>
</evidence>
<evidence type="ECO:0000313" key="2">
    <source>
        <dbReference type="Proteomes" id="UP000019151"/>
    </source>
</evidence>
<dbReference type="AlphaFoldDB" id="W0RKW2"/>
<proteinExistence type="predicted"/>
<dbReference type="RefSeq" id="WP_025412855.1">
    <property type="nucleotide sequence ID" value="NZ_CP007128.1"/>
</dbReference>
<dbReference type="OrthoDB" id="9790690at2"/>